<feature type="chain" id="PRO_5038963570" description="Secreted protein" evidence="2">
    <location>
        <begin position="19"/>
        <end position="92"/>
    </location>
</feature>
<evidence type="ECO:0000313" key="3">
    <source>
        <dbReference type="EMBL" id="KAH3711048.1"/>
    </source>
</evidence>
<organism evidence="3 4">
    <name type="scientific">Dreissena polymorpha</name>
    <name type="common">Zebra mussel</name>
    <name type="synonym">Mytilus polymorpha</name>
    <dbReference type="NCBI Taxonomy" id="45954"/>
    <lineage>
        <taxon>Eukaryota</taxon>
        <taxon>Metazoa</taxon>
        <taxon>Spiralia</taxon>
        <taxon>Lophotrochozoa</taxon>
        <taxon>Mollusca</taxon>
        <taxon>Bivalvia</taxon>
        <taxon>Autobranchia</taxon>
        <taxon>Heteroconchia</taxon>
        <taxon>Euheterodonta</taxon>
        <taxon>Imparidentia</taxon>
        <taxon>Neoheterodontei</taxon>
        <taxon>Myida</taxon>
        <taxon>Dreissenoidea</taxon>
        <taxon>Dreissenidae</taxon>
        <taxon>Dreissena</taxon>
    </lineage>
</organism>
<accession>A0A9D4BX79</accession>
<reference evidence="3" key="2">
    <citation type="submission" date="2020-11" db="EMBL/GenBank/DDBJ databases">
        <authorList>
            <person name="McCartney M.A."/>
            <person name="Auch B."/>
            <person name="Kono T."/>
            <person name="Mallez S."/>
            <person name="Becker A."/>
            <person name="Gohl D.M."/>
            <person name="Silverstein K.A.T."/>
            <person name="Koren S."/>
            <person name="Bechman K.B."/>
            <person name="Herman A."/>
            <person name="Abrahante J.E."/>
            <person name="Garbe J."/>
        </authorList>
    </citation>
    <scope>NUCLEOTIDE SEQUENCE</scope>
    <source>
        <strain evidence="3">Duluth1</strain>
        <tissue evidence="3">Whole animal</tissue>
    </source>
</reference>
<dbReference type="AlphaFoldDB" id="A0A9D4BX79"/>
<feature type="compositionally biased region" description="Acidic residues" evidence="1">
    <location>
        <begin position="18"/>
        <end position="36"/>
    </location>
</feature>
<protein>
    <recommendedName>
        <fullName evidence="5">Secreted protein</fullName>
    </recommendedName>
</protein>
<reference evidence="3" key="1">
    <citation type="journal article" date="2019" name="bioRxiv">
        <title>The Genome of the Zebra Mussel, Dreissena polymorpha: A Resource for Invasive Species Research.</title>
        <authorList>
            <person name="McCartney M.A."/>
            <person name="Auch B."/>
            <person name="Kono T."/>
            <person name="Mallez S."/>
            <person name="Zhang Y."/>
            <person name="Obille A."/>
            <person name="Becker A."/>
            <person name="Abrahante J.E."/>
            <person name="Garbe J."/>
            <person name="Badalamenti J.P."/>
            <person name="Herman A."/>
            <person name="Mangelson H."/>
            <person name="Liachko I."/>
            <person name="Sullivan S."/>
            <person name="Sone E.D."/>
            <person name="Koren S."/>
            <person name="Silverstein K.A.T."/>
            <person name="Beckman K.B."/>
            <person name="Gohl D.M."/>
        </authorList>
    </citation>
    <scope>NUCLEOTIDE SEQUENCE</scope>
    <source>
        <strain evidence="3">Duluth1</strain>
        <tissue evidence="3">Whole animal</tissue>
    </source>
</reference>
<dbReference type="Proteomes" id="UP000828390">
    <property type="component" value="Unassembled WGS sequence"/>
</dbReference>
<comment type="caution">
    <text evidence="3">The sequence shown here is derived from an EMBL/GenBank/DDBJ whole genome shotgun (WGS) entry which is preliminary data.</text>
</comment>
<keyword evidence="4" id="KW-1185">Reference proteome</keyword>
<gene>
    <name evidence="3" type="ORF">DPMN_070547</name>
</gene>
<evidence type="ECO:0000256" key="1">
    <source>
        <dbReference type="SAM" id="MobiDB-lite"/>
    </source>
</evidence>
<dbReference type="EMBL" id="JAIWYP010000014">
    <property type="protein sequence ID" value="KAH3711048.1"/>
    <property type="molecule type" value="Genomic_DNA"/>
</dbReference>
<proteinExistence type="predicted"/>
<feature type="signal peptide" evidence="2">
    <location>
        <begin position="1"/>
        <end position="18"/>
    </location>
</feature>
<evidence type="ECO:0008006" key="5">
    <source>
        <dbReference type="Google" id="ProtNLM"/>
    </source>
</evidence>
<evidence type="ECO:0000313" key="4">
    <source>
        <dbReference type="Proteomes" id="UP000828390"/>
    </source>
</evidence>
<feature type="region of interest" description="Disordered" evidence="1">
    <location>
        <begin position="17"/>
        <end position="42"/>
    </location>
</feature>
<sequence>MRSHVSLILISRLNVAAADDDDEDNDEEEEEKEEETTTTRGRRERRMEWWYNYGEDVIRYNCVLFENLVIKRVSLLMRSGNQFAKMCILCSM</sequence>
<keyword evidence="2" id="KW-0732">Signal</keyword>
<evidence type="ECO:0000256" key="2">
    <source>
        <dbReference type="SAM" id="SignalP"/>
    </source>
</evidence>
<name>A0A9D4BX79_DREPO</name>